<evidence type="ECO:0000256" key="5">
    <source>
        <dbReference type="ARBA" id="ARBA00022598"/>
    </source>
</evidence>
<dbReference type="Pfam" id="PF02912">
    <property type="entry name" value="Phe_tRNA-synt_N"/>
    <property type="match status" value="1"/>
</dbReference>
<comment type="catalytic activity">
    <reaction evidence="12 13">
        <text>tRNA(Phe) + L-phenylalanine + ATP = L-phenylalanyl-tRNA(Phe) + AMP + diphosphate + H(+)</text>
        <dbReference type="Rhea" id="RHEA:19413"/>
        <dbReference type="Rhea" id="RHEA-COMP:9668"/>
        <dbReference type="Rhea" id="RHEA-COMP:9699"/>
        <dbReference type="ChEBI" id="CHEBI:15378"/>
        <dbReference type="ChEBI" id="CHEBI:30616"/>
        <dbReference type="ChEBI" id="CHEBI:33019"/>
        <dbReference type="ChEBI" id="CHEBI:58095"/>
        <dbReference type="ChEBI" id="CHEBI:78442"/>
        <dbReference type="ChEBI" id="CHEBI:78531"/>
        <dbReference type="ChEBI" id="CHEBI:456215"/>
        <dbReference type="EC" id="6.1.1.20"/>
    </reaction>
</comment>
<comment type="subunit">
    <text evidence="3 13">Tetramer of two alpha and two beta subunits.</text>
</comment>
<keyword evidence="8 13" id="KW-0067">ATP-binding</keyword>
<evidence type="ECO:0000256" key="14">
    <source>
        <dbReference type="SAM" id="Coils"/>
    </source>
</evidence>
<dbReference type="InterPro" id="IPR010978">
    <property type="entry name" value="tRNA-bd_arm"/>
</dbReference>
<dbReference type="EC" id="6.1.1.20" evidence="13"/>
<evidence type="ECO:0000256" key="8">
    <source>
        <dbReference type="ARBA" id="ARBA00022840"/>
    </source>
</evidence>
<dbReference type="InterPro" id="IPR022911">
    <property type="entry name" value="Phe_tRNA_ligase_alpha1_bac"/>
</dbReference>
<dbReference type="GO" id="GO:0005524">
    <property type="term" value="F:ATP binding"/>
    <property type="evidence" value="ECO:0007669"/>
    <property type="project" value="UniProtKB-UniRule"/>
</dbReference>
<keyword evidence="10 13" id="KW-0648">Protein biosynthesis</keyword>
<dbReference type="FunFam" id="3.30.930.10:FF:000003">
    <property type="entry name" value="Phenylalanine--tRNA ligase alpha subunit"/>
    <property type="match status" value="1"/>
</dbReference>
<dbReference type="SUPFAM" id="SSF55681">
    <property type="entry name" value="Class II aaRS and biotin synthetases"/>
    <property type="match status" value="1"/>
</dbReference>
<dbReference type="InterPro" id="IPR006195">
    <property type="entry name" value="aa-tRNA-synth_II"/>
</dbReference>
<dbReference type="GO" id="GO:0005737">
    <property type="term" value="C:cytoplasm"/>
    <property type="evidence" value="ECO:0007669"/>
    <property type="project" value="UniProtKB-SubCell"/>
</dbReference>
<dbReference type="EMBL" id="DAAYQT010000004">
    <property type="protein sequence ID" value="HAG5356293.1"/>
    <property type="molecule type" value="Genomic_DNA"/>
</dbReference>
<keyword evidence="6 13" id="KW-0479">Metal-binding</keyword>
<dbReference type="EMBL" id="DAAXOF010000003">
    <property type="protein sequence ID" value="HAG1880149.1"/>
    <property type="molecule type" value="Genomic_DNA"/>
</dbReference>
<evidence type="ECO:0000256" key="12">
    <source>
        <dbReference type="ARBA" id="ARBA00049255"/>
    </source>
</evidence>
<accession>A0A759GWM6</accession>
<keyword evidence="14" id="KW-0175">Coiled coil</keyword>
<proteinExistence type="inferred from homology"/>
<dbReference type="HAMAP" id="MF_00281">
    <property type="entry name" value="Phe_tRNA_synth_alpha1"/>
    <property type="match status" value="1"/>
</dbReference>
<evidence type="ECO:0000256" key="13">
    <source>
        <dbReference type="HAMAP-Rule" id="MF_00281"/>
    </source>
</evidence>
<dbReference type="InterPro" id="IPR004188">
    <property type="entry name" value="Phe-tRNA_ligase_II_N"/>
</dbReference>
<name>A0A759GWM6_SALER</name>
<gene>
    <name evidence="13 16" type="primary">pheS</name>
    <name evidence="17" type="ORF">G8O64_001867</name>
    <name evidence="16" type="ORF">G8V93_001582</name>
</gene>
<dbReference type="PROSITE" id="PS50862">
    <property type="entry name" value="AA_TRNA_LIGASE_II"/>
    <property type="match status" value="1"/>
</dbReference>
<keyword evidence="5 13" id="KW-0436">Ligase</keyword>
<dbReference type="PANTHER" id="PTHR11538:SF41">
    <property type="entry name" value="PHENYLALANINE--TRNA LIGASE, MITOCHONDRIAL"/>
    <property type="match status" value="1"/>
</dbReference>
<organism evidence="16">
    <name type="scientific">Salmonella enterica</name>
    <name type="common">Salmonella choleraesuis</name>
    <dbReference type="NCBI Taxonomy" id="28901"/>
    <lineage>
        <taxon>Bacteria</taxon>
        <taxon>Pseudomonadati</taxon>
        <taxon>Pseudomonadota</taxon>
        <taxon>Gammaproteobacteria</taxon>
        <taxon>Enterobacterales</taxon>
        <taxon>Enterobacteriaceae</taxon>
        <taxon>Salmonella</taxon>
    </lineage>
</organism>
<reference evidence="16" key="1">
    <citation type="journal article" date="2018" name="Genome Biol.">
        <title>SKESA: strategic k-mer extension for scrupulous assemblies.</title>
        <authorList>
            <person name="Souvorov A."/>
            <person name="Agarwala R."/>
            <person name="Lipman D.J."/>
        </authorList>
    </citation>
    <scope>NUCLEOTIDE SEQUENCE</scope>
    <source>
        <strain evidence="17">MA.CK_98/00010293</strain>
        <strain evidence="16">MA.CK_98/00011463</strain>
    </source>
</reference>
<feature type="coiled-coil region" evidence="14">
    <location>
        <begin position="61"/>
        <end position="88"/>
    </location>
</feature>
<dbReference type="CDD" id="cd00496">
    <property type="entry name" value="PheRS_alpha_core"/>
    <property type="match status" value="1"/>
</dbReference>
<protein>
    <recommendedName>
        <fullName evidence="13">Phenylalanine--tRNA ligase alpha subunit</fullName>
        <ecNumber evidence="13">6.1.1.20</ecNumber>
    </recommendedName>
    <alternativeName>
        <fullName evidence="13">Phenylalanyl-tRNA synthetase alpha subunit</fullName>
        <shortName evidence="13">PheRS</shortName>
    </alternativeName>
</protein>
<reference evidence="16" key="2">
    <citation type="submission" date="2020-02" db="EMBL/GenBank/DDBJ databases">
        <authorList>
            <consortium name="NCBI Pathogen Detection Project"/>
        </authorList>
    </citation>
    <scope>NUCLEOTIDE SEQUENCE</scope>
    <source>
        <strain evidence="17">MA.CK_98/00010293</strain>
        <strain evidence="16">MA.CK_98/00011463</strain>
    </source>
</reference>
<keyword evidence="4 13" id="KW-0963">Cytoplasm</keyword>
<comment type="cofactor">
    <cofactor evidence="13">
        <name>Mg(2+)</name>
        <dbReference type="ChEBI" id="CHEBI:18420"/>
    </cofactor>
    <text evidence="13">Binds 2 magnesium ions per tetramer.</text>
</comment>
<dbReference type="PANTHER" id="PTHR11538">
    <property type="entry name" value="PHENYLALANYL-TRNA SYNTHETASE"/>
    <property type="match status" value="1"/>
</dbReference>
<dbReference type="AlphaFoldDB" id="A0A759GWM6"/>
<comment type="caution">
    <text evidence="16">The sequence shown here is derived from an EMBL/GenBank/DDBJ whole genome shotgun (WGS) entry which is preliminary data.</text>
</comment>
<dbReference type="Pfam" id="PF01409">
    <property type="entry name" value="tRNA-synt_2d"/>
    <property type="match status" value="1"/>
</dbReference>
<dbReference type="GO" id="GO:0006432">
    <property type="term" value="P:phenylalanyl-tRNA aminoacylation"/>
    <property type="evidence" value="ECO:0007669"/>
    <property type="project" value="UniProtKB-UniRule"/>
</dbReference>
<comment type="similarity">
    <text evidence="2 13">Belongs to the class-II aminoacyl-tRNA synthetase family. Phe-tRNA synthetase alpha subunit type 1 subfamily.</text>
</comment>
<keyword evidence="11 13" id="KW-0030">Aminoacyl-tRNA synthetase</keyword>
<evidence type="ECO:0000256" key="1">
    <source>
        <dbReference type="ARBA" id="ARBA00004496"/>
    </source>
</evidence>
<evidence type="ECO:0000256" key="10">
    <source>
        <dbReference type="ARBA" id="ARBA00022917"/>
    </source>
</evidence>
<dbReference type="NCBIfam" id="TIGR00468">
    <property type="entry name" value="pheS"/>
    <property type="match status" value="1"/>
</dbReference>
<evidence type="ECO:0000256" key="11">
    <source>
        <dbReference type="ARBA" id="ARBA00023146"/>
    </source>
</evidence>
<keyword evidence="7 13" id="KW-0547">Nucleotide-binding</keyword>
<feature type="domain" description="Aminoacyl-transfer RNA synthetases class-II family profile" evidence="15">
    <location>
        <begin position="124"/>
        <end position="325"/>
    </location>
</feature>
<dbReference type="InterPro" id="IPR002319">
    <property type="entry name" value="Phenylalanyl-tRNA_Synthase"/>
</dbReference>
<dbReference type="GO" id="GO:0004826">
    <property type="term" value="F:phenylalanine-tRNA ligase activity"/>
    <property type="evidence" value="ECO:0007669"/>
    <property type="project" value="UniProtKB-UniRule"/>
</dbReference>
<evidence type="ECO:0000313" key="16">
    <source>
        <dbReference type="EMBL" id="HAG1880149.1"/>
    </source>
</evidence>
<dbReference type="GO" id="GO:0000049">
    <property type="term" value="F:tRNA binding"/>
    <property type="evidence" value="ECO:0007669"/>
    <property type="project" value="InterPro"/>
</dbReference>
<keyword evidence="9 13" id="KW-0460">Magnesium</keyword>
<evidence type="ECO:0000256" key="9">
    <source>
        <dbReference type="ARBA" id="ARBA00022842"/>
    </source>
</evidence>
<evidence type="ECO:0000256" key="4">
    <source>
        <dbReference type="ARBA" id="ARBA00022490"/>
    </source>
</evidence>
<sequence>MVTIQDVVNQGKQEIINAVTLQEINALKIKYLGKRGVFSSKFKELISLNLENRAIIGRLVNNCKNDLLNALESKRNELEKKALDAQLSGESIDITLPGRRLENGGLHPITQTIERIKCFFCGMGFTVVQGPEIEDGFHCFDALNMPKHHPARDSQDTFYFNPEIMLRPHTSSVQIRAMETQTPPFRLIAPGRVYRNDYDMTHTPMFHQVEGLFIDRNASLAQLKGLLHSFLDNFFEESLKIRFRPSFFPFVEPGAEVDVMGKNGKWLEVLGCGIVHPKVLKSVNINTEEFSGFAFGMGVERLTMLRYGVSDLRDFFENDIRFLKQFN</sequence>
<evidence type="ECO:0000256" key="7">
    <source>
        <dbReference type="ARBA" id="ARBA00022741"/>
    </source>
</evidence>
<dbReference type="SUPFAM" id="SSF46589">
    <property type="entry name" value="tRNA-binding arm"/>
    <property type="match status" value="1"/>
</dbReference>
<evidence type="ECO:0000259" key="15">
    <source>
        <dbReference type="PROSITE" id="PS50862"/>
    </source>
</evidence>
<dbReference type="InterPro" id="IPR004529">
    <property type="entry name" value="Phe-tRNA-synth_IIc_asu"/>
</dbReference>
<comment type="subcellular location">
    <subcellularLocation>
        <location evidence="1 13">Cytoplasm</location>
    </subcellularLocation>
</comment>
<evidence type="ECO:0000313" key="17">
    <source>
        <dbReference type="EMBL" id="HAG5356293.1"/>
    </source>
</evidence>
<evidence type="ECO:0000256" key="2">
    <source>
        <dbReference type="ARBA" id="ARBA00010207"/>
    </source>
</evidence>
<evidence type="ECO:0000256" key="3">
    <source>
        <dbReference type="ARBA" id="ARBA00011209"/>
    </source>
</evidence>
<feature type="binding site" evidence="13">
    <location>
        <position position="252"/>
    </location>
    <ligand>
        <name>Mg(2+)</name>
        <dbReference type="ChEBI" id="CHEBI:18420"/>
        <note>shared with beta subunit</note>
    </ligand>
</feature>
<dbReference type="InterPro" id="IPR045864">
    <property type="entry name" value="aa-tRNA-synth_II/BPL/LPL"/>
</dbReference>
<evidence type="ECO:0000256" key="6">
    <source>
        <dbReference type="ARBA" id="ARBA00022723"/>
    </source>
</evidence>
<dbReference type="GO" id="GO:0000287">
    <property type="term" value="F:magnesium ion binding"/>
    <property type="evidence" value="ECO:0007669"/>
    <property type="project" value="UniProtKB-UniRule"/>
</dbReference>
<dbReference type="Gene3D" id="3.30.930.10">
    <property type="entry name" value="Bira Bifunctional Protein, Domain 2"/>
    <property type="match status" value="1"/>
</dbReference>